<evidence type="ECO:0000313" key="3">
    <source>
        <dbReference type="Proteomes" id="UP000306630"/>
    </source>
</evidence>
<evidence type="ECO:0000313" key="2">
    <source>
        <dbReference type="EMBL" id="TGY73344.1"/>
    </source>
</evidence>
<sequence>MYPSDNIFSIYYNIGKRTPFLVKRCELGLARSSSEERRHDPNRDRTFLVETVKPRGKYGKAYGKCFVDGKPDDSYRQGCYPNIKDEEIPCAGCGEWVLLDVPGVDMNEIFPIRNPDYVIEFGKYKGKTIKEIYSQDPKYIFWLMEKDHYFRVDFDQLLNIPENTSDRERIIEDEITRVFPKTTPDDVISFGKYKGKTFREIFAIDPNYIDWFLRNNQTLDIDVKAFVSMMRK</sequence>
<protein>
    <recommendedName>
        <fullName evidence="1">Exodeoxyribonuclease X-like C-terminal domain-containing protein</fullName>
    </recommendedName>
</protein>
<name>A0A4S2FVJ5_9BACT</name>
<dbReference type="Pfam" id="PF20600">
    <property type="entry name" value="ExoX-like_C"/>
    <property type="match status" value="2"/>
</dbReference>
<dbReference type="RefSeq" id="WP_135993436.1">
    <property type="nucleotide sequence ID" value="NZ_SRYD01000033.1"/>
</dbReference>
<dbReference type="InterPro" id="IPR046768">
    <property type="entry name" value="ExoX-like_C"/>
</dbReference>
<proteinExistence type="predicted"/>
<accession>A0A4S2FVJ5</accession>
<dbReference type="EMBL" id="SRYD01000033">
    <property type="protein sequence ID" value="TGY73344.1"/>
    <property type="molecule type" value="Genomic_DNA"/>
</dbReference>
<comment type="caution">
    <text evidence="2">The sequence shown here is derived from an EMBL/GenBank/DDBJ whole genome shotgun (WGS) entry which is preliminary data.</text>
</comment>
<evidence type="ECO:0000259" key="1">
    <source>
        <dbReference type="Pfam" id="PF20600"/>
    </source>
</evidence>
<feature type="domain" description="Exodeoxyribonuclease X-like C-terminal" evidence="1">
    <location>
        <begin position="188"/>
        <end position="217"/>
    </location>
</feature>
<dbReference type="AlphaFoldDB" id="A0A4S2FVJ5"/>
<organism evidence="2 3">
    <name type="scientific">Muribaculum intestinale</name>
    <dbReference type="NCBI Taxonomy" id="1796646"/>
    <lineage>
        <taxon>Bacteria</taxon>
        <taxon>Pseudomonadati</taxon>
        <taxon>Bacteroidota</taxon>
        <taxon>Bacteroidia</taxon>
        <taxon>Bacteroidales</taxon>
        <taxon>Muribaculaceae</taxon>
        <taxon>Muribaculum</taxon>
    </lineage>
</organism>
<gene>
    <name evidence="2" type="ORF">E5333_09100</name>
</gene>
<dbReference type="Proteomes" id="UP000306630">
    <property type="component" value="Unassembled WGS sequence"/>
</dbReference>
<feature type="domain" description="Exodeoxyribonuclease X-like C-terminal" evidence="1">
    <location>
        <begin position="120"/>
        <end position="146"/>
    </location>
</feature>
<reference evidence="2 3" key="1">
    <citation type="submission" date="2019-04" db="EMBL/GenBank/DDBJ databases">
        <title>Microbes associate with the intestines of laboratory mice.</title>
        <authorList>
            <person name="Navarre W."/>
            <person name="Wong E."/>
            <person name="Huang K."/>
            <person name="Tropini C."/>
            <person name="Ng K."/>
            <person name="Yu B."/>
        </authorList>
    </citation>
    <scope>NUCLEOTIDE SEQUENCE [LARGE SCALE GENOMIC DNA]</scope>
    <source>
        <strain evidence="2 3">NM06_A21</strain>
    </source>
</reference>